<gene>
    <name evidence="5" type="primary">rps17a</name>
    <name evidence="4" type="synonym">rps17e</name>
    <name evidence="5" type="ORF">SVXNc_0639</name>
</gene>
<keyword evidence="6" id="KW-1185">Reference proteome</keyword>
<organism evidence="5 6">
    <name type="scientific">Candidatus Nanohalococcus occultus</name>
    <dbReference type="NCBI Taxonomy" id="2978047"/>
    <lineage>
        <taxon>Archaea</taxon>
        <taxon>Candidatus Nanohalarchaeota</taxon>
        <taxon>Candidatus Nanohalarchaeota incertae sedis</taxon>
        <taxon>Candidatus Nanohalococcus</taxon>
    </lineage>
</organism>
<dbReference type="Proteomes" id="UP001218034">
    <property type="component" value="Chromosome"/>
</dbReference>
<proteinExistence type="inferred from homology"/>
<name>A0ABY8CEK2_9ARCH</name>
<dbReference type="PANTHER" id="PTHR10732:SF0">
    <property type="entry name" value="40S RIBOSOMAL PROTEIN S17"/>
    <property type="match status" value="1"/>
</dbReference>
<evidence type="ECO:0000256" key="1">
    <source>
        <dbReference type="ARBA" id="ARBA00010444"/>
    </source>
</evidence>
<dbReference type="SUPFAM" id="SSF116820">
    <property type="entry name" value="Rps17e-like"/>
    <property type="match status" value="1"/>
</dbReference>
<accession>A0ABY8CEK2</accession>
<keyword evidence="2 4" id="KW-0689">Ribosomal protein</keyword>
<keyword evidence="3 4" id="KW-0687">Ribonucleoprotein</keyword>
<dbReference type="HAMAP" id="MF_00511">
    <property type="entry name" value="Ribosomal_eS17"/>
    <property type="match status" value="1"/>
</dbReference>
<dbReference type="GO" id="GO:0005840">
    <property type="term" value="C:ribosome"/>
    <property type="evidence" value="ECO:0007669"/>
    <property type="project" value="UniProtKB-KW"/>
</dbReference>
<dbReference type="NCBIfam" id="NF002242">
    <property type="entry name" value="PRK01151.1"/>
    <property type="match status" value="1"/>
</dbReference>
<dbReference type="InterPro" id="IPR001210">
    <property type="entry name" value="Ribosomal_eS17"/>
</dbReference>
<comment type="similarity">
    <text evidence="1 4">Belongs to the eukaryotic ribosomal protein eS17 family.</text>
</comment>
<evidence type="ECO:0000256" key="4">
    <source>
        <dbReference type="HAMAP-Rule" id="MF_00511"/>
    </source>
</evidence>
<evidence type="ECO:0000256" key="3">
    <source>
        <dbReference type="ARBA" id="ARBA00023274"/>
    </source>
</evidence>
<evidence type="ECO:0000313" key="6">
    <source>
        <dbReference type="Proteomes" id="UP001218034"/>
    </source>
</evidence>
<protein>
    <recommendedName>
        <fullName evidence="4">Small ribosomal subunit protein eS17</fullName>
    </recommendedName>
</protein>
<evidence type="ECO:0000313" key="5">
    <source>
        <dbReference type="EMBL" id="WEL19653.1"/>
    </source>
</evidence>
<dbReference type="RefSeq" id="WP_347721489.1">
    <property type="nucleotide sequence ID" value="NZ_CP104395.1"/>
</dbReference>
<sequence length="66" mass="7895">MGRVRPTYIKRLAKDLVKADPERFTQDFEENKEELKDTEEFESKKLRNRVAGYIVRVKENKPKTPQ</sequence>
<dbReference type="InterPro" id="IPR036401">
    <property type="entry name" value="Ribosomal_eS17_sf"/>
</dbReference>
<dbReference type="PANTHER" id="PTHR10732">
    <property type="entry name" value="40S RIBOSOMAL PROTEIN S17"/>
    <property type="match status" value="1"/>
</dbReference>
<reference evidence="5 6" key="1">
    <citation type="submission" date="2022-09" db="EMBL/GenBank/DDBJ databases">
        <title>Xylan utilization by haloarchaea-nanohaloarchaea associations.</title>
        <authorList>
            <person name="Yakimov M."/>
        </authorList>
    </citation>
    <scope>NUCLEOTIDE SEQUENCE [LARGE SCALE GENOMIC DNA]</scope>
    <source>
        <strain evidence="5 6">SVXNc</strain>
    </source>
</reference>
<dbReference type="EMBL" id="CP104395">
    <property type="protein sequence ID" value="WEL19653.1"/>
    <property type="molecule type" value="Genomic_DNA"/>
</dbReference>
<dbReference type="GeneID" id="98290695"/>
<dbReference type="Gene3D" id="1.10.60.20">
    <property type="entry name" value="Ribosomal protein S17e-like"/>
    <property type="match status" value="1"/>
</dbReference>
<dbReference type="Pfam" id="PF00833">
    <property type="entry name" value="Ribosomal_S17e"/>
    <property type="match status" value="1"/>
</dbReference>
<evidence type="ECO:0000256" key="2">
    <source>
        <dbReference type="ARBA" id="ARBA00022980"/>
    </source>
</evidence>